<organism evidence="2 3">
    <name type="scientific">Nocardioides phosphati</name>
    <dbReference type="NCBI Taxonomy" id="1867775"/>
    <lineage>
        <taxon>Bacteria</taxon>
        <taxon>Bacillati</taxon>
        <taxon>Actinomycetota</taxon>
        <taxon>Actinomycetes</taxon>
        <taxon>Propionibacteriales</taxon>
        <taxon>Nocardioidaceae</taxon>
        <taxon>Nocardioides</taxon>
    </lineage>
</organism>
<evidence type="ECO:0000256" key="1">
    <source>
        <dbReference type="ARBA" id="ARBA00023002"/>
    </source>
</evidence>
<dbReference type="InterPro" id="IPR051209">
    <property type="entry name" value="FAD-bind_Monooxygenase_sf"/>
</dbReference>
<keyword evidence="3" id="KW-1185">Reference proteome</keyword>
<protein>
    <submittedName>
        <fullName evidence="2">Monooxygenase</fullName>
    </submittedName>
</protein>
<evidence type="ECO:0000313" key="3">
    <source>
        <dbReference type="Proteomes" id="UP000655410"/>
    </source>
</evidence>
<sequence length="489" mass="53865">MTATHRGAAPSVAIIGSGFGGLAAAIELKKRGFDDLVILEKADDVGGVWRENTYPGAACDVPSPFYSYSFEPNPRWPHRFSRQPAILDYIRGVVDTYDLRRHLRFGAEVSTAAYDDATSRWTVTLADGSTLEVDVLVPAVGQLSRPAFPDIAGRDTFAGPAFHSAQWDHSVDLAGKRVGVIGTGASAVQFVPELQAQVDHLDLFQRTPPHIVPRMDRTFSPLHQRVFEKLPVTELAERATWYAVVESLSIAWVYSRPLARAVRALSRAHMKRQTKAKPGLFEKVWPDYPVGCKRILFSNDYLPALARPNVDLVTERVTAITPTGVVTADGTEHPCDVLVWGTGFKATEFLAPMEITGRGGRRLAEVWKEGAHAYYGMTVPGFPNLVVMYGPNTNTGGGSIIYFLEAQARYLGAYVEQLAAGAGALDVRSEVEQAYDQEVQAELSGSVWSQCTSWYRQPDGRITTNWPWIGAQYKARAKFRAADYEVVAR</sequence>
<keyword evidence="1" id="KW-0560">Oxidoreductase</keyword>
<dbReference type="Gene3D" id="3.50.50.60">
    <property type="entry name" value="FAD/NAD(P)-binding domain"/>
    <property type="match status" value="3"/>
</dbReference>
<reference evidence="3" key="1">
    <citation type="journal article" date="2019" name="Int. J. Syst. Evol. Microbiol.">
        <title>The Global Catalogue of Microorganisms (GCM) 10K type strain sequencing project: providing services to taxonomists for standard genome sequencing and annotation.</title>
        <authorList>
            <consortium name="The Broad Institute Genomics Platform"/>
            <consortium name="The Broad Institute Genome Sequencing Center for Infectious Disease"/>
            <person name="Wu L."/>
            <person name="Ma J."/>
        </authorList>
    </citation>
    <scope>NUCLEOTIDE SEQUENCE [LARGE SCALE GENOMIC DNA]</scope>
    <source>
        <strain evidence="3">CGMCC 4.7371</strain>
    </source>
</reference>
<dbReference type="Pfam" id="PF13738">
    <property type="entry name" value="Pyr_redox_3"/>
    <property type="match status" value="1"/>
</dbReference>
<dbReference type="InterPro" id="IPR000960">
    <property type="entry name" value="Flavin_mOase"/>
</dbReference>
<comment type="caution">
    <text evidence="2">The sequence shown here is derived from an EMBL/GenBank/DDBJ whole genome shotgun (WGS) entry which is preliminary data.</text>
</comment>
<dbReference type="GO" id="GO:0004497">
    <property type="term" value="F:monooxygenase activity"/>
    <property type="evidence" value="ECO:0007669"/>
    <property type="project" value="UniProtKB-KW"/>
</dbReference>
<keyword evidence="2" id="KW-0503">Monooxygenase</keyword>
<dbReference type="PANTHER" id="PTHR42877:SF4">
    <property type="entry name" value="FAD_NAD(P)-BINDING DOMAIN-CONTAINING PROTEIN-RELATED"/>
    <property type="match status" value="1"/>
</dbReference>
<dbReference type="EMBL" id="BMNI01000003">
    <property type="protein sequence ID" value="GGO89014.1"/>
    <property type="molecule type" value="Genomic_DNA"/>
</dbReference>
<dbReference type="InterPro" id="IPR036188">
    <property type="entry name" value="FAD/NAD-bd_sf"/>
</dbReference>
<evidence type="ECO:0000313" key="2">
    <source>
        <dbReference type="EMBL" id="GGO89014.1"/>
    </source>
</evidence>
<name>A0ABQ2NAT7_9ACTN</name>
<dbReference type="RefSeq" id="WP_188783610.1">
    <property type="nucleotide sequence ID" value="NZ_BMNI01000003.1"/>
</dbReference>
<accession>A0ABQ2NAT7</accession>
<dbReference type="Proteomes" id="UP000655410">
    <property type="component" value="Unassembled WGS sequence"/>
</dbReference>
<proteinExistence type="predicted"/>
<dbReference type="PRINTS" id="PR00370">
    <property type="entry name" value="FMOXYGENASE"/>
</dbReference>
<gene>
    <name evidence="2" type="ORF">GCM10011584_17410</name>
</gene>
<dbReference type="SUPFAM" id="SSF51905">
    <property type="entry name" value="FAD/NAD(P)-binding domain"/>
    <property type="match status" value="1"/>
</dbReference>
<dbReference type="PANTHER" id="PTHR42877">
    <property type="entry name" value="L-ORNITHINE N(5)-MONOOXYGENASE-RELATED"/>
    <property type="match status" value="1"/>
</dbReference>